<evidence type="ECO:0008006" key="10">
    <source>
        <dbReference type="Google" id="ProtNLM"/>
    </source>
</evidence>
<comment type="caution">
    <text evidence="8">The sequence shown here is derived from an EMBL/GenBank/DDBJ whole genome shotgun (WGS) entry which is preliminary data.</text>
</comment>
<keyword evidence="3" id="KW-0862">Zinc</keyword>
<keyword evidence="1" id="KW-0479">Metal-binding</keyword>
<accession>A0A5N5JJR9</accession>
<feature type="compositionally biased region" description="Polar residues" evidence="5">
    <location>
        <begin position="400"/>
        <end position="410"/>
    </location>
</feature>
<dbReference type="InterPro" id="IPR013083">
    <property type="entry name" value="Znf_RING/FYVE/PHD"/>
</dbReference>
<dbReference type="SUPFAM" id="SSF57903">
    <property type="entry name" value="FYVE/PHD zinc finger"/>
    <property type="match status" value="1"/>
</dbReference>
<evidence type="ECO:0000313" key="8">
    <source>
        <dbReference type="EMBL" id="KAB5519489.1"/>
    </source>
</evidence>
<feature type="compositionally biased region" description="Basic and acidic residues" evidence="5">
    <location>
        <begin position="288"/>
        <end position="299"/>
    </location>
</feature>
<gene>
    <name evidence="8" type="ORF">DKX38_023808</name>
</gene>
<evidence type="ECO:0000259" key="6">
    <source>
        <dbReference type="PROSITE" id="PS50016"/>
    </source>
</evidence>
<evidence type="ECO:0000313" key="9">
    <source>
        <dbReference type="Proteomes" id="UP000326939"/>
    </source>
</evidence>
<feature type="region of interest" description="Disordered" evidence="5">
    <location>
        <begin position="287"/>
        <end position="327"/>
    </location>
</feature>
<dbReference type="Gene3D" id="3.30.40.10">
    <property type="entry name" value="Zinc/RING finger domain, C3HC4 (zinc finger)"/>
    <property type="match status" value="1"/>
</dbReference>
<dbReference type="PANTHER" id="PTHR47863:SF4">
    <property type="entry name" value="RING_FYVE_PHD ZINC FINGER SUPERFAMILY PROTEIN"/>
    <property type="match status" value="1"/>
</dbReference>
<feature type="region of interest" description="Disordered" evidence="5">
    <location>
        <begin position="368"/>
        <end position="420"/>
    </location>
</feature>
<evidence type="ECO:0000256" key="1">
    <source>
        <dbReference type="ARBA" id="ARBA00022723"/>
    </source>
</evidence>
<dbReference type="EMBL" id="VDCV01000016">
    <property type="protein sequence ID" value="KAB5519489.1"/>
    <property type="molecule type" value="Genomic_DNA"/>
</dbReference>
<dbReference type="PROSITE" id="PS01359">
    <property type="entry name" value="ZF_PHD_1"/>
    <property type="match status" value="1"/>
</dbReference>
<dbReference type="InterPro" id="IPR019786">
    <property type="entry name" value="Zinc_finger_PHD-type_CS"/>
</dbReference>
<evidence type="ECO:0000256" key="5">
    <source>
        <dbReference type="SAM" id="MobiDB-lite"/>
    </source>
</evidence>
<dbReference type="PROSITE" id="PS50090">
    <property type="entry name" value="MYB_LIKE"/>
    <property type="match status" value="1"/>
</dbReference>
<feature type="domain" description="Myb-like" evidence="7">
    <location>
        <begin position="739"/>
        <end position="808"/>
    </location>
</feature>
<dbReference type="InterPro" id="IPR011011">
    <property type="entry name" value="Znf_FYVE_PHD"/>
</dbReference>
<feature type="compositionally biased region" description="Basic and acidic residues" evidence="5">
    <location>
        <begin position="208"/>
        <end position="223"/>
    </location>
</feature>
<feature type="compositionally biased region" description="Basic and acidic residues" evidence="5">
    <location>
        <begin position="232"/>
        <end position="243"/>
    </location>
</feature>
<keyword evidence="9" id="KW-1185">Reference proteome</keyword>
<feature type="compositionally biased region" description="Polar residues" evidence="5">
    <location>
        <begin position="588"/>
        <end position="598"/>
    </location>
</feature>
<feature type="region of interest" description="Disordered" evidence="5">
    <location>
        <begin position="588"/>
        <end position="609"/>
    </location>
</feature>
<dbReference type="InterPro" id="IPR019787">
    <property type="entry name" value="Znf_PHD-finger"/>
</dbReference>
<protein>
    <recommendedName>
        <fullName evidence="10">Myb-like domain-containing protein</fullName>
    </recommendedName>
</protein>
<feature type="compositionally biased region" description="Basic and acidic residues" evidence="5">
    <location>
        <begin position="308"/>
        <end position="327"/>
    </location>
</feature>
<dbReference type="PROSITE" id="PS50016">
    <property type="entry name" value="ZF_PHD_2"/>
    <property type="match status" value="1"/>
</dbReference>
<evidence type="ECO:0000256" key="4">
    <source>
        <dbReference type="PROSITE-ProRule" id="PRU00146"/>
    </source>
</evidence>
<evidence type="ECO:0000256" key="2">
    <source>
        <dbReference type="ARBA" id="ARBA00022771"/>
    </source>
</evidence>
<dbReference type="CDD" id="cd11660">
    <property type="entry name" value="SANT_TRF"/>
    <property type="match status" value="1"/>
</dbReference>
<dbReference type="InterPro" id="IPR009057">
    <property type="entry name" value="Homeodomain-like_sf"/>
</dbReference>
<dbReference type="SMART" id="SM00249">
    <property type="entry name" value="PHD"/>
    <property type="match status" value="1"/>
</dbReference>
<feature type="region of interest" description="Disordered" evidence="5">
    <location>
        <begin position="164"/>
        <end position="195"/>
    </location>
</feature>
<feature type="compositionally biased region" description="Basic and acidic residues" evidence="5">
    <location>
        <begin position="411"/>
        <end position="420"/>
    </location>
</feature>
<name>A0A5N5JJR9_9ROSI</name>
<dbReference type="Gene3D" id="1.10.10.60">
    <property type="entry name" value="Homeodomain-like"/>
    <property type="match status" value="1"/>
</dbReference>
<evidence type="ECO:0000259" key="7">
    <source>
        <dbReference type="PROSITE" id="PS50090"/>
    </source>
</evidence>
<dbReference type="AlphaFoldDB" id="A0A5N5JJR9"/>
<organism evidence="8 9">
    <name type="scientific">Salix brachista</name>
    <dbReference type="NCBI Taxonomy" id="2182728"/>
    <lineage>
        <taxon>Eukaryota</taxon>
        <taxon>Viridiplantae</taxon>
        <taxon>Streptophyta</taxon>
        <taxon>Embryophyta</taxon>
        <taxon>Tracheophyta</taxon>
        <taxon>Spermatophyta</taxon>
        <taxon>Magnoliopsida</taxon>
        <taxon>eudicotyledons</taxon>
        <taxon>Gunneridae</taxon>
        <taxon>Pentapetalae</taxon>
        <taxon>rosids</taxon>
        <taxon>fabids</taxon>
        <taxon>Malpighiales</taxon>
        <taxon>Salicaceae</taxon>
        <taxon>Saliceae</taxon>
        <taxon>Salix</taxon>
    </lineage>
</organism>
<dbReference type="InterPro" id="IPR001965">
    <property type="entry name" value="Znf_PHD"/>
</dbReference>
<dbReference type="GO" id="GO:0008270">
    <property type="term" value="F:zinc ion binding"/>
    <property type="evidence" value="ECO:0007669"/>
    <property type="project" value="UniProtKB-KW"/>
</dbReference>
<dbReference type="Proteomes" id="UP000326939">
    <property type="component" value="Chromosome 16"/>
</dbReference>
<feature type="domain" description="PHD-type" evidence="6">
    <location>
        <begin position="471"/>
        <end position="520"/>
    </location>
</feature>
<sequence length="841" mass="94755">MDDPSGSATTLAWLWVIEYLASFPHIEPSILRELIEAAPEIPDDFGKNTREMVALRCLEDLFCRSDNGVANDVTSKELKVTFDLSESCEDVLQSILQETSVSDLNRGGPELLKWDIHPFIMHKRACMPKCALEKVKDAILEGFHSYASLKEYSELVNANDRGNRITTDYGDDGAAVGRIDGSDTDGQMKPPDESPIHLLLENENAGEDNSHYRNSLHSERERSGSASQNLAGDHEDQGCVDGDHLQPQAKRFKEDALHDNLSVGQISTTPPQHKDLVEDSFEMVVEDSENRDFHSEKESSQGGLEGSRPVENDHDEDVGIGRHGRSLDADNEFQHNQHEIAHNANIMPLSGDGLHQYSFVDEINHAEPRKSNAAPSTGTSDKLFINGSKDNSDHSGRPKPSNSVSSNGFHRNTDADEREAGTNHLYEEDESNGSDEYEHERVDVGLKKSQFFSSQYMSRHDSLVEVNWTDQNLCVKCGKDGQLLVCGAGSCSLVTHENCLVFSPHFDERGDFYCPFCAYSLAISEYLEAKKKAYSARKELKLFIETRQEYKHAQRLHSKRHGSSRQNGDKDLLNKFLDYENLAGTKRIQSNSRGQISEGNDHQFQKGKRKKQVEPFASCIGFDSLCREEEPDVNVRTNHLSTVEKEGEEVVQENSSGTELDINQHQVCVDPNYNDDNQLCKEKENVSGSQRTDGQRRKAVCAISSDGGDISGDEDDKSITTNYFIRFRERRQYTPAMPQSRRKKVPWTAHEEEILKTQYLALLLLKEGVQKFASDGKYPWKDILEYGSSVFPNGRTAIDLKDKWRNLCKSIPKSKMHYDGQRNCCILSLHLTSCSFLYSVY</sequence>
<dbReference type="PANTHER" id="PTHR47863">
    <property type="entry name" value="RING/FYVE/PHD ZINC FINGER SUPERFAMILY PROTEIN"/>
    <property type="match status" value="1"/>
</dbReference>
<feature type="region of interest" description="Disordered" evidence="5">
    <location>
        <begin position="207"/>
        <end position="243"/>
    </location>
</feature>
<proteinExistence type="predicted"/>
<reference evidence="9" key="1">
    <citation type="journal article" date="2019" name="Gigascience">
        <title>De novo genome assembly of the endangered Acer yangbiense, a plant species with extremely small populations endemic to Yunnan Province, China.</title>
        <authorList>
            <person name="Yang J."/>
            <person name="Wariss H.M."/>
            <person name="Tao L."/>
            <person name="Zhang R."/>
            <person name="Yun Q."/>
            <person name="Hollingsworth P."/>
            <person name="Dao Z."/>
            <person name="Luo G."/>
            <person name="Guo H."/>
            <person name="Ma Y."/>
            <person name="Sun W."/>
        </authorList>
    </citation>
    <scope>NUCLEOTIDE SEQUENCE [LARGE SCALE GENOMIC DNA]</scope>
    <source>
        <strain evidence="9">cv. br00</strain>
    </source>
</reference>
<evidence type="ECO:0000256" key="3">
    <source>
        <dbReference type="ARBA" id="ARBA00022833"/>
    </source>
</evidence>
<dbReference type="InterPro" id="IPR001005">
    <property type="entry name" value="SANT/Myb"/>
</dbReference>
<keyword evidence="2 4" id="KW-0863">Zinc-finger</keyword>
<dbReference type="SUPFAM" id="SSF46689">
    <property type="entry name" value="Homeodomain-like"/>
    <property type="match status" value="1"/>
</dbReference>